<dbReference type="Proteomes" id="UP001596501">
    <property type="component" value="Unassembled WGS sequence"/>
</dbReference>
<evidence type="ECO:0000259" key="4">
    <source>
        <dbReference type="Pfam" id="PF07804"/>
    </source>
</evidence>
<comment type="caution">
    <text evidence="5">The sequence shown here is derived from an EMBL/GenBank/DDBJ whole genome shotgun (WGS) entry which is preliminary data.</text>
</comment>
<evidence type="ECO:0000313" key="5">
    <source>
        <dbReference type="EMBL" id="MFC7411302.1"/>
    </source>
</evidence>
<keyword evidence="2" id="KW-0808">Transferase</keyword>
<reference evidence="6" key="1">
    <citation type="journal article" date="2019" name="Int. J. Syst. Evol. Microbiol.">
        <title>The Global Catalogue of Microorganisms (GCM) 10K type strain sequencing project: providing services to taxonomists for standard genome sequencing and annotation.</title>
        <authorList>
            <consortium name="The Broad Institute Genomics Platform"/>
            <consortium name="The Broad Institute Genome Sequencing Center for Infectious Disease"/>
            <person name="Wu L."/>
            <person name="Ma J."/>
        </authorList>
    </citation>
    <scope>NUCLEOTIDE SEQUENCE [LARGE SCALE GENOMIC DNA]</scope>
    <source>
        <strain evidence="6">CGMCC 1.12371</strain>
    </source>
</reference>
<feature type="domain" description="HipA-like C-terminal" evidence="4">
    <location>
        <begin position="203"/>
        <end position="354"/>
    </location>
</feature>
<dbReference type="PANTHER" id="PTHR37419">
    <property type="entry name" value="SERINE/THREONINE-PROTEIN KINASE TOXIN HIPA"/>
    <property type="match status" value="1"/>
</dbReference>
<dbReference type="PANTHER" id="PTHR37419:SF8">
    <property type="entry name" value="TOXIN YJJJ"/>
    <property type="match status" value="1"/>
</dbReference>
<evidence type="ECO:0000256" key="3">
    <source>
        <dbReference type="ARBA" id="ARBA00022777"/>
    </source>
</evidence>
<protein>
    <submittedName>
        <fullName evidence="5">HipA domain-containing protein</fullName>
    </submittedName>
</protein>
<dbReference type="InterPro" id="IPR012893">
    <property type="entry name" value="HipA-like_C"/>
</dbReference>
<keyword evidence="3" id="KW-0418">Kinase</keyword>
<proteinExistence type="inferred from homology"/>
<name>A0ABW2QRH4_9BURK</name>
<dbReference type="RefSeq" id="WP_382227524.1">
    <property type="nucleotide sequence ID" value="NZ_JBHTCA010000028.1"/>
</dbReference>
<dbReference type="EMBL" id="JBHTCA010000028">
    <property type="protein sequence ID" value="MFC7411302.1"/>
    <property type="molecule type" value="Genomic_DNA"/>
</dbReference>
<comment type="similarity">
    <text evidence="1">Belongs to the HipA Ser/Thr kinase family.</text>
</comment>
<sequence length="450" mass="49516">MTEGITPAQRAELSLIIPSDGSGIHCSDELSISLGEPAQPLGILRLHNKLGTNCSSFRFDPSWLRHSRRFMVSPDLQAVNATQWCLQLGEGGAQVFAALNDTIPSGFGKQLVEHAWANGLLGELGDCDEHNSASMALCAVSDHARLGALRVRATGQPFADPRTAKFSLPLHVDLDNMGAMVRAFKEDRETLRQLLLMLYGFTALGGPQPKCTFVTEDGALSVAKFFASEQPGCMPRAEVLFTTLALAAGLHTVQLRLLHPVFSPVVIGPRFDRDPTGRRIPYLSARSLLQARPGEQLSWTELLTQMRLCSNNFAADAKEIWCRLVFGRLIGKAPESIDDFEFLYAGNGKWQLAPGCGFRPHFPGTDDKPTDGHPRFLLPPNIEALLASAGQFGLKETDALIEIRRQINVLKTWKWRATEFMFNMNHHQIDAIAPLIDNTQLRQATLLVGS</sequence>
<evidence type="ECO:0000256" key="2">
    <source>
        <dbReference type="ARBA" id="ARBA00022679"/>
    </source>
</evidence>
<keyword evidence="6" id="KW-1185">Reference proteome</keyword>
<organism evidence="5 6">
    <name type="scientific">Hydrogenophaga atypica</name>
    <dbReference type="NCBI Taxonomy" id="249409"/>
    <lineage>
        <taxon>Bacteria</taxon>
        <taxon>Pseudomonadati</taxon>
        <taxon>Pseudomonadota</taxon>
        <taxon>Betaproteobacteria</taxon>
        <taxon>Burkholderiales</taxon>
        <taxon>Comamonadaceae</taxon>
        <taxon>Hydrogenophaga</taxon>
    </lineage>
</organism>
<evidence type="ECO:0000313" key="6">
    <source>
        <dbReference type="Proteomes" id="UP001596501"/>
    </source>
</evidence>
<dbReference type="Pfam" id="PF07804">
    <property type="entry name" value="HipA_C"/>
    <property type="match status" value="1"/>
</dbReference>
<dbReference type="InterPro" id="IPR052028">
    <property type="entry name" value="HipA_Ser/Thr_kinase"/>
</dbReference>
<evidence type="ECO:0000256" key="1">
    <source>
        <dbReference type="ARBA" id="ARBA00010164"/>
    </source>
</evidence>
<gene>
    <name evidence="5" type="ORF">ACFQPB_20760</name>
</gene>
<accession>A0ABW2QRH4</accession>